<keyword evidence="2" id="KW-1185">Reference proteome</keyword>
<evidence type="ECO:0000256" key="1">
    <source>
        <dbReference type="SAM" id="MobiDB-lite"/>
    </source>
</evidence>
<dbReference type="Proteomes" id="UP000504618">
    <property type="component" value="Unplaced"/>
</dbReference>
<gene>
    <name evidence="3" type="primary">LOC112463789</name>
</gene>
<dbReference type="PANTHER" id="PTHR47331:SF5">
    <property type="entry name" value="RIBONUCLEASE H"/>
    <property type="match status" value="1"/>
</dbReference>
<dbReference type="CDD" id="cd00303">
    <property type="entry name" value="retropepsin_like"/>
    <property type="match status" value="1"/>
</dbReference>
<dbReference type="GO" id="GO:0071897">
    <property type="term" value="P:DNA biosynthetic process"/>
    <property type="evidence" value="ECO:0007669"/>
    <property type="project" value="UniProtKB-ARBA"/>
</dbReference>
<evidence type="ECO:0000313" key="2">
    <source>
        <dbReference type="Proteomes" id="UP000504618"/>
    </source>
</evidence>
<dbReference type="AlphaFoldDB" id="A0A6J1QZ26"/>
<organism evidence="2 3">
    <name type="scientific">Temnothorax curvispinosus</name>
    <dbReference type="NCBI Taxonomy" id="300111"/>
    <lineage>
        <taxon>Eukaryota</taxon>
        <taxon>Metazoa</taxon>
        <taxon>Ecdysozoa</taxon>
        <taxon>Arthropoda</taxon>
        <taxon>Hexapoda</taxon>
        <taxon>Insecta</taxon>
        <taxon>Pterygota</taxon>
        <taxon>Neoptera</taxon>
        <taxon>Endopterygota</taxon>
        <taxon>Hymenoptera</taxon>
        <taxon>Apocrita</taxon>
        <taxon>Aculeata</taxon>
        <taxon>Formicoidea</taxon>
        <taxon>Formicidae</taxon>
        <taxon>Myrmicinae</taxon>
        <taxon>Temnothorax</taxon>
    </lineage>
</organism>
<dbReference type="Pfam" id="PF03564">
    <property type="entry name" value="DUF1759"/>
    <property type="match status" value="1"/>
</dbReference>
<proteinExistence type="predicted"/>
<feature type="region of interest" description="Disordered" evidence="1">
    <location>
        <begin position="236"/>
        <end position="259"/>
    </location>
</feature>
<dbReference type="RefSeq" id="XP_024886131.1">
    <property type="nucleotide sequence ID" value="XM_025030363.1"/>
</dbReference>
<dbReference type="InterPro" id="IPR005312">
    <property type="entry name" value="DUF1759"/>
</dbReference>
<sequence>MGSTTGEAYNVISSLEIADENYSVAWDLLIERYDNKRVIVQNHLKAIVKLPVMNKENISELRQITDGASRHIQALKALKRPTHNWDDLLIYLLSSKLDAVTSREWRRSLVGDELPTFKQFLDFLSHQCHIIESTQKPSSASAKNVNSRSQVNGKQKTSCNTAVKAKCVFCNGEHLVYQCKTFLDLTVAQRIENIRSRKLCLNCLRSTAHIANKCPSGGCKTCSRKHNTLLHIPGAATEQTKAIEGPKQESSISSSTESNGSSVVVTHSSSSASSASSLLSTAVVFVQNKDGSQRSCRVLLDSGSQANFITKNLSVALGLVPRSIEISVSGISGTATQAKQAVQIKLTSRISAFSWVLDCIVVDHITDDLPAFTVKRQSFDIPRNIPLADPQFNVSSGVDVLIGTEVFWSLICIGQIRASDKHPTLQKTRLGWILAGKLNKCPSRSLCVTSLHASVSNVELNDQLTNFWKMEDFRGGSKTYTIEERLCEQHFVKTTLRNEQGRYVVQLPLKQQLVDNLGTSRDIALNRLRSLERRFDKDPNLRVRYSNFIHEYIDLGHVRQILEEDPNEPGAYYMPHHCVLKEDAKSTKLRVVFDASCKADSGLSLNDIMMVGPVIQDDLFSILLRFRIHLYVLVADIVKMYRQVLVHPSQTKLQRFLWRDDKTLDVQIFESLVVTFGEAAAAFLVIRCLIDLAERYEKEFPIASLILKRDFYMDDMLTGADSKQEALAIRDQIIPLLRLGSFELSKWGSNCPELLAGISDRSDRVVPFDKDNNFRVL</sequence>
<evidence type="ECO:0000313" key="3">
    <source>
        <dbReference type="RefSeq" id="XP_024886131.1"/>
    </source>
</evidence>
<dbReference type="PANTHER" id="PTHR47331">
    <property type="entry name" value="PHD-TYPE DOMAIN-CONTAINING PROTEIN"/>
    <property type="match status" value="1"/>
</dbReference>
<accession>A0A6J1QZ26</accession>
<protein>
    <submittedName>
        <fullName evidence="3">Uncharacterized protein LOC112463789</fullName>
    </submittedName>
</protein>
<name>A0A6J1QZ26_9HYME</name>
<feature type="compositionally biased region" description="Low complexity" evidence="1">
    <location>
        <begin position="250"/>
        <end position="259"/>
    </location>
</feature>
<feature type="non-terminal residue" evidence="3">
    <location>
        <position position="777"/>
    </location>
</feature>
<dbReference type="GeneID" id="112463789"/>
<dbReference type="InterPro" id="IPR043502">
    <property type="entry name" value="DNA/RNA_pol_sf"/>
</dbReference>
<reference evidence="3" key="1">
    <citation type="submission" date="2025-08" db="UniProtKB">
        <authorList>
            <consortium name="RefSeq"/>
        </authorList>
    </citation>
    <scope>IDENTIFICATION</scope>
    <source>
        <tissue evidence="3">Whole body</tissue>
    </source>
</reference>
<dbReference type="OrthoDB" id="7553704at2759"/>
<dbReference type="SUPFAM" id="SSF56672">
    <property type="entry name" value="DNA/RNA polymerases"/>
    <property type="match status" value="1"/>
</dbReference>